<accession>A0ABU6F5D8</accession>
<dbReference type="InterPro" id="IPR036513">
    <property type="entry name" value="STAS_dom_sf"/>
</dbReference>
<evidence type="ECO:0000259" key="1">
    <source>
        <dbReference type="PROSITE" id="PS50801"/>
    </source>
</evidence>
<feature type="domain" description="STAS" evidence="1">
    <location>
        <begin position="13"/>
        <end position="97"/>
    </location>
</feature>
<gene>
    <name evidence="2" type="ORF">OKJ99_13930</name>
</gene>
<name>A0ABU6F5D8_9ACTN</name>
<reference evidence="2 3" key="1">
    <citation type="submission" date="2022-10" db="EMBL/GenBank/DDBJ databases">
        <authorList>
            <person name="Xie J."/>
            <person name="Shen N."/>
        </authorList>
    </citation>
    <scope>NUCLEOTIDE SEQUENCE [LARGE SCALE GENOMIC DNA]</scope>
    <source>
        <strain evidence="2 3">YIM65594</strain>
    </source>
</reference>
<dbReference type="Gene3D" id="3.30.750.24">
    <property type="entry name" value="STAS domain"/>
    <property type="match status" value="1"/>
</dbReference>
<evidence type="ECO:0000313" key="3">
    <source>
        <dbReference type="Proteomes" id="UP001354931"/>
    </source>
</evidence>
<keyword evidence="3" id="KW-1185">Reference proteome</keyword>
<dbReference type="SUPFAM" id="SSF52091">
    <property type="entry name" value="SpoIIaa-like"/>
    <property type="match status" value="1"/>
</dbReference>
<dbReference type="InterPro" id="IPR058548">
    <property type="entry name" value="MlaB-like_STAS"/>
</dbReference>
<dbReference type="Pfam" id="PF13466">
    <property type="entry name" value="STAS_2"/>
    <property type="match status" value="1"/>
</dbReference>
<dbReference type="Proteomes" id="UP001354931">
    <property type="component" value="Unassembled WGS sequence"/>
</dbReference>
<dbReference type="InterPro" id="IPR002645">
    <property type="entry name" value="STAS_dom"/>
</dbReference>
<dbReference type="EMBL" id="JAOZYC010000098">
    <property type="protein sequence ID" value="MEB8338595.1"/>
    <property type="molecule type" value="Genomic_DNA"/>
</dbReference>
<evidence type="ECO:0000313" key="2">
    <source>
        <dbReference type="EMBL" id="MEB8338595.1"/>
    </source>
</evidence>
<proteinExistence type="predicted"/>
<sequence>MAASSLSPESPPVVVLAGPIRSGDAPRLCERLHAALPGAPTVICDVSRVTTADLATLDALARMQLAARRAGSRMVLRDPPAGLGVLLELAGMADVLGAPDREGSGVEMVRDAEQREPALRVQEAVVPRDPPR</sequence>
<organism evidence="2 3">
    <name type="scientific">Streptomyces endophyticus</name>
    <dbReference type="NCBI Taxonomy" id="714166"/>
    <lineage>
        <taxon>Bacteria</taxon>
        <taxon>Bacillati</taxon>
        <taxon>Actinomycetota</taxon>
        <taxon>Actinomycetes</taxon>
        <taxon>Kitasatosporales</taxon>
        <taxon>Streptomycetaceae</taxon>
        <taxon>Streptomyces</taxon>
    </lineage>
</organism>
<dbReference type="RefSeq" id="WP_326016389.1">
    <property type="nucleotide sequence ID" value="NZ_JAOZYC010000098.1"/>
</dbReference>
<protein>
    <submittedName>
        <fullName evidence="2">STAS domain-containing protein</fullName>
    </submittedName>
</protein>
<comment type="caution">
    <text evidence="2">The sequence shown here is derived from an EMBL/GenBank/DDBJ whole genome shotgun (WGS) entry which is preliminary data.</text>
</comment>
<dbReference type="PROSITE" id="PS50801">
    <property type="entry name" value="STAS"/>
    <property type="match status" value="1"/>
</dbReference>